<evidence type="ECO:0000259" key="3">
    <source>
        <dbReference type="PROSITE" id="PS50158"/>
    </source>
</evidence>
<dbReference type="Proteomes" id="UP001058974">
    <property type="component" value="Chromosome 5"/>
</dbReference>
<dbReference type="EMBL" id="JAMSHJ010000005">
    <property type="protein sequence ID" value="KAI5411585.1"/>
    <property type="molecule type" value="Genomic_DNA"/>
</dbReference>
<feature type="compositionally biased region" description="Polar residues" evidence="2">
    <location>
        <begin position="380"/>
        <end position="393"/>
    </location>
</feature>
<evidence type="ECO:0000256" key="1">
    <source>
        <dbReference type="PROSITE-ProRule" id="PRU00047"/>
    </source>
</evidence>
<sequence length="393" mass="44686">MASENSFVQASIPRFDGYYDHWSMLMENFLRSKEYWTIVVSGVAETAAGVTPVSGAAETTTGVTPTDAQKTELEGLKLKDLKAKNYLFQAIDRSILETILCKDTAKYIWDSMKKKYQEEANDVDELSIDELQSSLLVHKQKINQQEKEEQALKTLLENHFIPSRADRGRGRGRGRNRGVRNNNDRGNQQQNHHQESQFQGRGRGRGGHHSITYRSKSADKSNVECFICHKYGHYKSECQTDLNKRSGDQTNFAEKEEEVSLLMVCHVKEETQQNMWYLDTGCSNHMCGEKEAFSDLDESFRNSVKFSDNSKISVMGKGKLQEKGYEIFIKDGVCQIQDAKLGLIAQVNMTANQSIPPDFDEEEKVQQPMEKEQEDEVTQIVPTDQSPLIAESQ</sequence>
<dbReference type="GO" id="GO:0008270">
    <property type="term" value="F:zinc ion binding"/>
    <property type="evidence" value="ECO:0007669"/>
    <property type="project" value="UniProtKB-KW"/>
</dbReference>
<keyword evidence="1" id="KW-0862">Zinc</keyword>
<keyword evidence="5" id="KW-1185">Reference proteome</keyword>
<gene>
    <name evidence="4" type="ORF">KIW84_056594</name>
</gene>
<name>A0A9D4X1Y0_PEA</name>
<proteinExistence type="predicted"/>
<reference evidence="4 5" key="1">
    <citation type="journal article" date="2022" name="Nat. Genet.">
        <title>Improved pea reference genome and pan-genome highlight genomic features and evolutionary characteristics.</title>
        <authorList>
            <person name="Yang T."/>
            <person name="Liu R."/>
            <person name="Luo Y."/>
            <person name="Hu S."/>
            <person name="Wang D."/>
            <person name="Wang C."/>
            <person name="Pandey M.K."/>
            <person name="Ge S."/>
            <person name="Xu Q."/>
            <person name="Li N."/>
            <person name="Li G."/>
            <person name="Huang Y."/>
            <person name="Saxena R.K."/>
            <person name="Ji Y."/>
            <person name="Li M."/>
            <person name="Yan X."/>
            <person name="He Y."/>
            <person name="Liu Y."/>
            <person name="Wang X."/>
            <person name="Xiang C."/>
            <person name="Varshney R.K."/>
            <person name="Ding H."/>
            <person name="Gao S."/>
            <person name="Zong X."/>
        </authorList>
    </citation>
    <scope>NUCLEOTIDE SEQUENCE [LARGE SCALE GENOMIC DNA]</scope>
    <source>
        <strain evidence="4 5">cv. Zhongwan 6</strain>
    </source>
</reference>
<dbReference type="PANTHER" id="PTHR35317:SF27">
    <property type="entry name" value="RETROVIRUS-RELATED POL POLYPROTEIN FROM TRANSPOSON TNT 1-94"/>
    <property type="match status" value="1"/>
</dbReference>
<dbReference type="AlphaFoldDB" id="A0A9D4X1Y0"/>
<dbReference type="PANTHER" id="PTHR35317">
    <property type="entry name" value="OS04G0629600 PROTEIN"/>
    <property type="match status" value="1"/>
</dbReference>
<evidence type="ECO:0000313" key="5">
    <source>
        <dbReference type="Proteomes" id="UP001058974"/>
    </source>
</evidence>
<evidence type="ECO:0000256" key="2">
    <source>
        <dbReference type="SAM" id="MobiDB-lite"/>
    </source>
</evidence>
<feature type="compositionally biased region" description="Low complexity" evidence="2">
    <location>
        <begin position="179"/>
        <end position="191"/>
    </location>
</feature>
<dbReference type="SUPFAM" id="SSF57756">
    <property type="entry name" value="Retrovirus zinc finger-like domains"/>
    <property type="match status" value="1"/>
</dbReference>
<keyword evidence="1" id="KW-0479">Metal-binding</keyword>
<dbReference type="PROSITE" id="PS50158">
    <property type="entry name" value="ZF_CCHC"/>
    <property type="match status" value="1"/>
</dbReference>
<comment type="caution">
    <text evidence="4">The sequence shown here is derived from an EMBL/GenBank/DDBJ whole genome shotgun (WGS) entry which is preliminary data.</text>
</comment>
<evidence type="ECO:0000313" key="4">
    <source>
        <dbReference type="EMBL" id="KAI5411585.1"/>
    </source>
</evidence>
<keyword evidence="1" id="KW-0863">Zinc-finger</keyword>
<feature type="region of interest" description="Disordered" evidence="2">
    <location>
        <begin position="154"/>
        <end position="215"/>
    </location>
</feature>
<feature type="region of interest" description="Disordered" evidence="2">
    <location>
        <begin position="354"/>
        <end position="393"/>
    </location>
</feature>
<dbReference type="Gramene" id="Psat05G0659400-T1">
    <property type="protein sequence ID" value="KAI5411585.1"/>
    <property type="gene ID" value="KIW84_056594"/>
</dbReference>
<organism evidence="4 5">
    <name type="scientific">Pisum sativum</name>
    <name type="common">Garden pea</name>
    <name type="synonym">Lathyrus oleraceus</name>
    <dbReference type="NCBI Taxonomy" id="3888"/>
    <lineage>
        <taxon>Eukaryota</taxon>
        <taxon>Viridiplantae</taxon>
        <taxon>Streptophyta</taxon>
        <taxon>Embryophyta</taxon>
        <taxon>Tracheophyta</taxon>
        <taxon>Spermatophyta</taxon>
        <taxon>Magnoliopsida</taxon>
        <taxon>eudicotyledons</taxon>
        <taxon>Gunneridae</taxon>
        <taxon>Pentapetalae</taxon>
        <taxon>rosids</taxon>
        <taxon>fabids</taxon>
        <taxon>Fabales</taxon>
        <taxon>Fabaceae</taxon>
        <taxon>Papilionoideae</taxon>
        <taxon>50 kb inversion clade</taxon>
        <taxon>NPAAA clade</taxon>
        <taxon>Hologalegina</taxon>
        <taxon>IRL clade</taxon>
        <taxon>Fabeae</taxon>
        <taxon>Lathyrus</taxon>
    </lineage>
</organism>
<dbReference type="Pfam" id="PF14223">
    <property type="entry name" value="Retrotran_gag_2"/>
    <property type="match status" value="1"/>
</dbReference>
<feature type="domain" description="CCHC-type" evidence="3">
    <location>
        <begin position="225"/>
        <end position="238"/>
    </location>
</feature>
<dbReference type="Pfam" id="PF22936">
    <property type="entry name" value="Pol_BBD"/>
    <property type="match status" value="1"/>
</dbReference>
<accession>A0A9D4X1Y0</accession>
<dbReference type="GO" id="GO:0003676">
    <property type="term" value="F:nucleic acid binding"/>
    <property type="evidence" value="ECO:0007669"/>
    <property type="project" value="InterPro"/>
</dbReference>
<dbReference type="InterPro" id="IPR036875">
    <property type="entry name" value="Znf_CCHC_sf"/>
</dbReference>
<dbReference type="InterPro" id="IPR054722">
    <property type="entry name" value="PolX-like_BBD"/>
</dbReference>
<dbReference type="InterPro" id="IPR001878">
    <property type="entry name" value="Znf_CCHC"/>
</dbReference>
<protein>
    <recommendedName>
        <fullName evidence="3">CCHC-type domain-containing protein</fullName>
    </recommendedName>
</protein>